<accession>A0A8J6PYY5</accession>
<feature type="domain" description="Reductase C-terminal" evidence="6">
    <location>
        <begin position="320"/>
        <end position="403"/>
    </location>
</feature>
<keyword evidence="2" id="KW-0285">Flavoprotein</keyword>
<evidence type="ECO:0000259" key="6">
    <source>
        <dbReference type="Pfam" id="PF14759"/>
    </source>
</evidence>
<dbReference type="EMBL" id="JACVVX010000010">
    <property type="protein sequence ID" value="MBD0417203.1"/>
    <property type="molecule type" value="Genomic_DNA"/>
</dbReference>
<dbReference type="Gene3D" id="3.30.390.30">
    <property type="match status" value="1"/>
</dbReference>
<evidence type="ECO:0000256" key="2">
    <source>
        <dbReference type="ARBA" id="ARBA00022630"/>
    </source>
</evidence>
<dbReference type="GO" id="GO:0016651">
    <property type="term" value="F:oxidoreductase activity, acting on NAD(P)H"/>
    <property type="evidence" value="ECO:0007669"/>
    <property type="project" value="TreeGrafter"/>
</dbReference>
<sequence>MEKSSVVVAGAGQAALSLVAKLRAEGHSGTITVVGAETTMPYQRPPLSKGYLLGKQKLDQLLLRPREFYEQSAVDLRLGQSIVSIHPASKEVALAGGDVIPYDELVLATGSTARQWPAALGGTLRGIHTLRSLDDAHVLQAELSSAKSVLVIGGGYIGLEIASALRSLNLAVTVVEAQPRILNRVAGPETASHFRLLHQENGVRIIENTAIRRLHGSDRVEAAKLADGQLIACDLVVVGIGGAPETKLAEMAGLHVDNGIVTNELGKTSSSSIWAAGDCTSIDMGGRRIRLESVGNAIDQAETVAMNIIGRRTAYVPRPWFWTEQYGVRMQIVGLSMGHDETILRTETDGKRKSCWYFKNSALIAVDAINDPQAFLAGRRIIDAGILLDMSTLREPEVDLRNLGKTADIR</sequence>
<evidence type="ECO:0000313" key="7">
    <source>
        <dbReference type="EMBL" id="MBD0417203.1"/>
    </source>
</evidence>
<keyword evidence="4" id="KW-0560">Oxidoreductase</keyword>
<dbReference type="Pfam" id="PF14759">
    <property type="entry name" value="Reductase_C"/>
    <property type="match status" value="1"/>
</dbReference>
<evidence type="ECO:0000256" key="4">
    <source>
        <dbReference type="ARBA" id="ARBA00023002"/>
    </source>
</evidence>
<organism evidence="7 8">
    <name type="scientific">Oryzicola mucosus</name>
    <dbReference type="NCBI Taxonomy" id="2767425"/>
    <lineage>
        <taxon>Bacteria</taxon>
        <taxon>Pseudomonadati</taxon>
        <taxon>Pseudomonadota</taxon>
        <taxon>Alphaproteobacteria</taxon>
        <taxon>Hyphomicrobiales</taxon>
        <taxon>Phyllobacteriaceae</taxon>
        <taxon>Oryzicola</taxon>
    </lineage>
</organism>
<feature type="domain" description="FAD/NAD(P)-binding" evidence="5">
    <location>
        <begin position="5"/>
        <end position="301"/>
    </location>
</feature>
<dbReference type="GO" id="GO:0005737">
    <property type="term" value="C:cytoplasm"/>
    <property type="evidence" value="ECO:0007669"/>
    <property type="project" value="TreeGrafter"/>
</dbReference>
<dbReference type="InterPro" id="IPR050446">
    <property type="entry name" value="FAD-oxidoreductase/Apoptosis"/>
</dbReference>
<dbReference type="InterPro" id="IPR016156">
    <property type="entry name" value="FAD/NAD-linked_Rdtase_dimer_sf"/>
</dbReference>
<comment type="caution">
    <text evidence="7">The sequence shown here is derived from an EMBL/GenBank/DDBJ whole genome shotgun (WGS) entry which is preliminary data.</text>
</comment>
<gene>
    <name evidence="7" type="ORF">ICI42_21405</name>
</gene>
<evidence type="ECO:0000256" key="1">
    <source>
        <dbReference type="ARBA" id="ARBA00001974"/>
    </source>
</evidence>
<dbReference type="AlphaFoldDB" id="A0A8J6PYY5"/>
<dbReference type="Gene3D" id="3.50.50.60">
    <property type="entry name" value="FAD/NAD(P)-binding domain"/>
    <property type="match status" value="2"/>
</dbReference>
<dbReference type="Proteomes" id="UP000643405">
    <property type="component" value="Unassembled WGS sequence"/>
</dbReference>
<dbReference type="InterPro" id="IPR023753">
    <property type="entry name" value="FAD/NAD-binding_dom"/>
</dbReference>
<reference evidence="7" key="1">
    <citation type="submission" date="2020-09" db="EMBL/GenBank/DDBJ databases">
        <title>Genome seq and assembly of Tianweitania sp.</title>
        <authorList>
            <person name="Chhetri G."/>
        </authorList>
    </citation>
    <scope>NUCLEOTIDE SEQUENCE</scope>
    <source>
        <strain evidence="7">Rool2</strain>
    </source>
</reference>
<proteinExistence type="predicted"/>
<comment type="cofactor">
    <cofactor evidence="1">
        <name>FAD</name>
        <dbReference type="ChEBI" id="CHEBI:57692"/>
    </cofactor>
</comment>
<dbReference type="InterPro" id="IPR036188">
    <property type="entry name" value="FAD/NAD-bd_sf"/>
</dbReference>
<name>A0A8J6PYY5_9HYPH</name>
<dbReference type="PANTHER" id="PTHR43557:SF2">
    <property type="entry name" value="RIESKE DOMAIN-CONTAINING PROTEIN-RELATED"/>
    <property type="match status" value="1"/>
</dbReference>
<dbReference type="SUPFAM" id="SSF55424">
    <property type="entry name" value="FAD/NAD-linked reductases, dimerisation (C-terminal) domain"/>
    <property type="match status" value="1"/>
</dbReference>
<protein>
    <submittedName>
        <fullName evidence="7">FAD-dependent oxidoreductase</fullName>
    </submittedName>
</protein>
<evidence type="ECO:0000256" key="3">
    <source>
        <dbReference type="ARBA" id="ARBA00022827"/>
    </source>
</evidence>
<keyword evidence="8" id="KW-1185">Reference proteome</keyword>
<dbReference type="SUPFAM" id="SSF51905">
    <property type="entry name" value="FAD/NAD(P)-binding domain"/>
    <property type="match status" value="2"/>
</dbReference>
<dbReference type="PRINTS" id="PR00368">
    <property type="entry name" value="FADPNR"/>
</dbReference>
<dbReference type="InterPro" id="IPR028202">
    <property type="entry name" value="Reductase_C"/>
</dbReference>
<evidence type="ECO:0000259" key="5">
    <source>
        <dbReference type="Pfam" id="PF07992"/>
    </source>
</evidence>
<dbReference type="Pfam" id="PF07992">
    <property type="entry name" value="Pyr_redox_2"/>
    <property type="match status" value="1"/>
</dbReference>
<dbReference type="PRINTS" id="PR00411">
    <property type="entry name" value="PNDRDTASEI"/>
</dbReference>
<dbReference type="PANTHER" id="PTHR43557">
    <property type="entry name" value="APOPTOSIS-INDUCING FACTOR 1"/>
    <property type="match status" value="1"/>
</dbReference>
<dbReference type="RefSeq" id="WP_188166641.1">
    <property type="nucleotide sequence ID" value="NZ_JACVVX010000010.1"/>
</dbReference>
<keyword evidence="3" id="KW-0274">FAD</keyword>
<evidence type="ECO:0000313" key="8">
    <source>
        <dbReference type="Proteomes" id="UP000643405"/>
    </source>
</evidence>